<dbReference type="PROSITE" id="PS01116">
    <property type="entry name" value="XANTH_URACIL_PERMASE"/>
    <property type="match status" value="1"/>
</dbReference>
<feature type="region of interest" description="Disordered" evidence="8">
    <location>
        <begin position="1"/>
        <end position="35"/>
    </location>
</feature>
<dbReference type="InterPro" id="IPR006043">
    <property type="entry name" value="NCS2"/>
</dbReference>
<keyword evidence="7 9" id="KW-0472">Membrane</keyword>
<keyword evidence="6 9" id="KW-1133">Transmembrane helix</keyword>
<gene>
    <name evidence="10" type="ORF">RH857_10590</name>
</gene>
<dbReference type="Proteomes" id="UP001260872">
    <property type="component" value="Unassembled WGS sequence"/>
</dbReference>
<feature type="transmembrane region" description="Helical" evidence="9">
    <location>
        <begin position="404"/>
        <end position="421"/>
    </location>
</feature>
<dbReference type="PANTHER" id="PTHR42810">
    <property type="entry name" value="PURINE PERMEASE C1399.01C-RELATED"/>
    <property type="match status" value="1"/>
</dbReference>
<feature type="transmembrane region" description="Helical" evidence="9">
    <location>
        <begin position="160"/>
        <end position="178"/>
    </location>
</feature>
<dbReference type="RefSeq" id="WP_310537945.1">
    <property type="nucleotide sequence ID" value="NZ_BAAAOC010000005.1"/>
</dbReference>
<dbReference type="NCBIfam" id="TIGR03173">
    <property type="entry name" value="pbuX"/>
    <property type="match status" value="1"/>
</dbReference>
<evidence type="ECO:0000256" key="4">
    <source>
        <dbReference type="ARBA" id="ARBA00022475"/>
    </source>
</evidence>
<keyword evidence="3" id="KW-0813">Transport</keyword>
<keyword evidence="4" id="KW-1003">Cell membrane</keyword>
<evidence type="ECO:0000256" key="9">
    <source>
        <dbReference type="SAM" id="Phobius"/>
    </source>
</evidence>
<evidence type="ECO:0000256" key="1">
    <source>
        <dbReference type="ARBA" id="ARBA00004651"/>
    </source>
</evidence>
<comment type="subcellular location">
    <subcellularLocation>
        <location evidence="1">Cell membrane</location>
        <topology evidence="1">Multi-pass membrane protein</topology>
    </subcellularLocation>
</comment>
<feature type="transmembrane region" description="Helical" evidence="9">
    <location>
        <begin position="373"/>
        <end position="392"/>
    </location>
</feature>
<dbReference type="EMBL" id="JAVKGT010000029">
    <property type="protein sequence ID" value="MDR5712571.1"/>
    <property type="molecule type" value="Genomic_DNA"/>
</dbReference>
<dbReference type="Pfam" id="PF00860">
    <property type="entry name" value="Xan_ur_permease"/>
    <property type="match status" value="1"/>
</dbReference>
<dbReference type="PANTHER" id="PTHR42810:SF4">
    <property type="entry name" value="URIC ACID TRANSPORTER UACT"/>
    <property type="match status" value="1"/>
</dbReference>
<dbReference type="InterPro" id="IPR006042">
    <property type="entry name" value="Xan_ur_permease"/>
</dbReference>
<evidence type="ECO:0000313" key="10">
    <source>
        <dbReference type="EMBL" id="MDR5712571.1"/>
    </source>
</evidence>
<dbReference type="InterPro" id="IPR017588">
    <property type="entry name" value="UacT-like"/>
</dbReference>
<comment type="caution">
    <text evidence="10">The sequence shown here is derived from an EMBL/GenBank/DDBJ whole genome shotgun (WGS) entry which is preliminary data.</text>
</comment>
<feature type="transmembrane region" description="Helical" evidence="9">
    <location>
        <begin position="336"/>
        <end position="361"/>
    </location>
</feature>
<dbReference type="NCBIfam" id="NF037981">
    <property type="entry name" value="NCS2_1"/>
    <property type="match status" value="1"/>
</dbReference>
<feature type="transmembrane region" description="Helical" evidence="9">
    <location>
        <begin position="79"/>
        <end position="99"/>
    </location>
</feature>
<evidence type="ECO:0000256" key="8">
    <source>
        <dbReference type="SAM" id="MobiDB-lite"/>
    </source>
</evidence>
<evidence type="ECO:0000256" key="7">
    <source>
        <dbReference type="ARBA" id="ARBA00023136"/>
    </source>
</evidence>
<protein>
    <submittedName>
        <fullName evidence="10">Nucleobase:cation symporter-2 family protein</fullName>
    </submittedName>
</protein>
<evidence type="ECO:0000256" key="3">
    <source>
        <dbReference type="ARBA" id="ARBA00022448"/>
    </source>
</evidence>
<feature type="compositionally biased region" description="Low complexity" evidence="8">
    <location>
        <begin position="15"/>
        <end position="31"/>
    </location>
</feature>
<feature type="transmembrane region" description="Helical" evidence="9">
    <location>
        <begin position="261"/>
        <end position="279"/>
    </location>
</feature>
<accession>A0ABU1FWS3</accession>
<feature type="transmembrane region" description="Helical" evidence="9">
    <location>
        <begin position="198"/>
        <end position="215"/>
    </location>
</feature>
<evidence type="ECO:0000256" key="5">
    <source>
        <dbReference type="ARBA" id="ARBA00022692"/>
    </source>
</evidence>
<proteinExistence type="inferred from homology"/>
<feature type="transmembrane region" description="Helical" evidence="9">
    <location>
        <begin position="433"/>
        <end position="455"/>
    </location>
</feature>
<evidence type="ECO:0000256" key="2">
    <source>
        <dbReference type="ARBA" id="ARBA00008821"/>
    </source>
</evidence>
<feature type="transmembrane region" description="Helical" evidence="9">
    <location>
        <begin position="222"/>
        <end position="241"/>
    </location>
</feature>
<keyword evidence="11" id="KW-1185">Reference proteome</keyword>
<dbReference type="NCBIfam" id="TIGR00801">
    <property type="entry name" value="ncs2"/>
    <property type="match status" value="1"/>
</dbReference>
<evidence type="ECO:0000256" key="6">
    <source>
        <dbReference type="ARBA" id="ARBA00022989"/>
    </source>
</evidence>
<name>A0ABU1FWS3_9MICC</name>
<comment type="similarity">
    <text evidence="2">Belongs to the nucleobase:cation symporter-2 (NCS2) (TC 2.A.40) family.</text>
</comment>
<organism evidence="10 11">
    <name type="scientific">Nesterenkonia flava</name>
    <dbReference type="NCBI Taxonomy" id="469799"/>
    <lineage>
        <taxon>Bacteria</taxon>
        <taxon>Bacillati</taxon>
        <taxon>Actinomycetota</taxon>
        <taxon>Actinomycetes</taxon>
        <taxon>Micrococcales</taxon>
        <taxon>Micrococcaceae</taxon>
        <taxon>Nesterenkonia</taxon>
    </lineage>
</organism>
<feature type="transmembrane region" description="Helical" evidence="9">
    <location>
        <begin position="52"/>
        <end position="73"/>
    </location>
</feature>
<feature type="transmembrane region" description="Helical" evidence="9">
    <location>
        <begin position="129"/>
        <end position="148"/>
    </location>
</feature>
<evidence type="ECO:0000313" key="11">
    <source>
        <dbReference type="Proteomes" id="UP001260872"/>
    </source>
</evidence>
<keyword evidence="5 9" id="KW-0812">Transmembrane</keyword>
<reference evidence="11" key="1">
    <citation type="submission" date="2023-07" db="EMBL/GenBank/DDBJ databases">
        <title>Description of three actinobacteria isolated from air of manufacturing shop in a pharmaceutical factory.</title>
        <authorList>
            <person name="Zhang D.-F."/>
        </authorList>
    </citation>
    <scope>NUCLEOTIDE SEQUENCE [LARGE SCALE GENOMIC DNA]</scope>
    <source>
        <strain evidence="11">CCTCC AB 207010</strain>
    </source>
</reference>
<sequence>MAATPAAEAPRLTEASRLSAPSPSPGAAAAPRDGVNEMPPLKRAVPLAVQHLLAMFVGNAAPALIVGGAIGMATSEVTLMVQIAMIMSGVATLLQTLGVGPVGARLPVMQGTSFAFLAVAIPIGNEYGIGAVFGGAVIAGVVQVVFGGSMRWLARLFPPFVAGIIILIIGISLMPTAINYAAGGSPAEAAGDLGALKYYGVAAVVVIVTVALNQFTRGFTSVAAVLIGLIAGYAVALAAGMVDFSPVAEAGWFFAPAPLQFGLDFHSAAIVAITVIAIASSVESIGDITAVARTGAGRAPTARELSGGVMADGIGTSIAAIFGGLPNTTYSQNTGVIALTGVVSRFVVAIAGGILLLAGFVPKIAAVFNTIPYPVLGGAVLVMFSMVASAGVQVIAQETLDRRALLILAVSLGSGLGFSLAPEEVLSGFQSDIQLLLGSGIVPAMLVAVVLNTFLPKTETEATNVAGARAGEPDAVATGAAEPDAVKANAGKPEVMEIGAAQAQPEVPAAAAGKR</sequence>